<dbReference type="InterPro" id="IPR039420">
    <property type="entry name" value="WalR-like"/>
</dbReference>
<dbReference type="CDD" id="cd00383">
    <property type="entry name" value="trans_reg_C"/>
    <property type="match status" value="1"/>
</dbReference>
<dbReference type="Pfam" id="PF00486">
    <property type="entry name" value="Trans_reg_C"/>
    <property type="match status" value="1"/>
</dbReference>
<dbReference type="InterPro" id="IPR011006">
    <property type="entry name" value="CheY-like_superfamily"/>
</dbReference>
<dbReference type="PANTHER" id="PTHR48111">
    <property type="entry name" value="REGULATOR OF RPOS"/>
    <property type="match status" value="1"/>
</dbReference>
<keyword evidence="4" id="KW-0902">Two-component regulatory system</keyword>
<dbReference type="FunFam" id="1.10.10.10:FF:000099">
    <property type="entry name" value="Two-component system response regulator TorR"/>
    <property type="match status" value="1"/>
</dbReference>
<dbReference type="EMBL" id="CP030050">
    <property type="protein sequence ID" value="QOZ68332.1"/>
    <property type="molecule type" value="Genomic_DNA"/>
</dbReference>
<keyword evidence="2" id="KW-0963">Cytoplasm</keyword>
<gene>
    <name evidence="14" type="ORF">WN72_19990</name>
</gene>
<comment type="subcellular location">
    <subcellularLocation>
        <location evidence="1">Cytoplasm</location>
    </subcellularLocation>
</comment>
<evidence type="ECO:0000259" key="12">
    <source>
        <dbReference type="PROSITE" id="PS50110"/>
    </source>
</evidence>
<dbReference type="PROSITE" id="PS50110">
    <property type="entry name" value="RESPONSE_REGULATORY"/>
    <property type="match status" value="1"/>
</dbReference>
<feature type="DNA-binding region" description="OmpR/PhoB-type" evidence="11">
    <location>
        <begin position="178"/>
        <end position="277"/>
    </location>
</feature>
<evidence type="ECO:0000256" key="8">
    <source>
        <dbReference type="ARBA" id="ARBA00023163"/>
    </source>
</evidence>
<sequence length="282" mass="31979">MAHPKAIRERRRNKMDECIDRTTVLFAGAAGGPLGPTDPPSKEHPTFTCLLVEDDDALRLLVANYLEENDVRVICASRLCDVAPLLARNQPDLIVLDLRLGREDGLDLLRELRARSDIPVIITTGHRPDEIDRIVGLELGADDYITKPFSLRELLARIRTILRRRDAEPTKRQRESERGSLRFGGWRLERRTRRLTNPRGEPVALTKGQYALLTAFLDAPQRPLSREYLLQATRVHEDVFDRSIDMQVMRLRRKLGDSGGSPSIIRAERGVGYVFMLPVATS</sequence>
<feature type="modified residue" description="4-aspartylphosphate" evidence="10">
    <location>
        <position position="97"/>
    </location>
</feature>
<evidence type="ECO:0000256" key="2">
    <source>
        <dbReference type="ARBA" id="ARBA00022490"/>
    </source>
</evidence>
<feature type="domain" description="OmpR/PhoB-type" evidence="13">
    <location>
        <begin position="178"/>
        <end position="277"/>
    </location>
</feature>
<keyword evidence="5" id="KW-0805">Transcription regulation</keyword>
<evidence type="ECO:0000256" key="9">
    <source>
        <dbReference type="ARBA" id="ARBA00067337"/>
    </source>
</evidence>
<evidence type="ECO:0000256" key="6">
    <source>
        <dbReference type="ARBA" id="ARBA00023125"/>
    </source>
</evidence>
<keyword evidence="8" id="KW-0804">Transcription</keyword>
<dbReference type="GO" id="GO:0032993">
    <property type="term" value="C:protein-DNA complex"/>
    <property type="evidence" value="ECO:0007669"/>
    <property type="project" value="TreeGrafter"/>
</dbReference>
<dbReference type="SMART" id="SM00862">
    <property type="entry name" value="Trans_reg_C"/>
    <property type="match status" value="1"/>
</dbReference>
<dbReference type="GO" id="GO:0000976">
    <property type="term" value="F:transcription cis-regulatory region binding"/>
    <property type="evidence" value="ECO:0007669"/>
    <property type="project" value="TreeGrafter"/>
</dbReference>
<dbReference type="InterPro" id="IPR001867">
    <property type="entry name" value="OmpR/PhoB-type_DNA-bd"/>
</dbReference>
<dbReference type="InterPro" id="IPR016032">
    <property type="entry name" value="Sig_transdc_resp-reg_C-effctor"/>
</dbReference>
<dbReference type="SMART" id="SM00448">
    <property type="entry name" value="REC"/>
    <property type="match status" value="1"/>
</dbReference>
<evidence type="ECO:0000256" key="4">
    <source>
        <dbReference type="ARBA" id="ARBA00023012"/>
    </source>
</evidence>
<dbReference type="Gene3D" id="3.40.50.2300">
    <property type="match status" value="1"/>
</dbReference>
<dbReference type="GO" id="GO:0005829">
    <property type="term" value="C:cytosol"/>
    <property type="evidence" value="ECO:0007669"/>
    <property type="project" value="TreeGrafter"/>
</dbReference>
<organism evidence="14 15">
    <name type="scientific">Bradyrhizobium arachidis</name>
    <dbReference type="NCBI Taxonomy" id="858423"/>
    <lineage>
        <taxon>Bacteria</taxon>
        <taxon>Pseudomonadati</taxon>
        <taxon>Pseudomonadota</taxon>
        <taxon>Alphaproteobacteria</taxon>
        <taxon>Hyphomicrobiales</taxon>
        <taxon>Nitrobacteraceae</taxon>
        <taxon>Bradyrhizobium</taxon>
    </lineage>
</organism>
<dbReference type="KEGG" id="barh:WN72_19990"/>
<evidence type="ECO:0000256" key="5">
    <source>
        <dbReference type="ARBA" id="ARBA00023015"/>
    </source>
</evidence>
<dbReference type="SUPFAM" id="SSF52172">
    <property type="entry name" value="CheY-like"/>
    <property type="match status" value="1"/>
</dbReference>
<evidence type="ECO:0000313" key="14">
    <source>
        <dbReference type="EMBL" id="QOZ68332.1"/>
    </source>
</evidence>
<dbReference type="Gene3D" id="6.10.250.690">
    <property type="match status" value="1"/>
</dbReference>
<evidence type="ECO:0000256" key="11">
    <source>
        <dbReference type="PROSITE-ProRule" id="PRU01091"/>
    </source>
</evidence>
<evidence type="ECO:0000256" key="3">
    <source>
        <dbReference type="ARBA" id="ARBA00022553"/>
    </source>
</evidence>
<name>A0AAE7TGL1_9BRAD</name>
<reference evidence="14 15" key="1">
    <citation type="submission" date="2018-06" db="EMBL/GenBank/DDBJ databases">
        <title>Comparative genomics of Bradyrhizobium nodulating Arachidis hypogaea.</title>
        <authorList>
            <person name="Li Y."/>
        </authorList>
    </citation>
    <scope>NUCLEOTIDE SEQUENCE [LARGE SCALE GENOMIC DNA]</scope>
    <source>
        <strain evidence="14 15">CCBAU 051107</strain>
    </source>
</reference>
<evidence type="ECO:0000313" key="15">
    <source>
        <dbReference type="Proteomes" id="UP000594015"/>
    </source>
</evidence>
<evidence type="ECO:0000259" key="13">
    <source>
        <dbReference type="PROSITE" id="PS51755"/>
    </source>
</evidence>
<keyword evidence="6 11" id="KW-0238">DNA-binding</keyword>
<keyword evidence="7" id="KW-0010">Activator</keyword>
<dbReference type="PANTHER" id="PTHR48111:SF4">
    <property type="entry name" value="DNA-BINDING DUAL TRANSCRIPTIONAL REGULATOR OMPR"/>
    <property type="match status" value="1"/>
</dbReference>
<dbReference type="CDD" id="cd17594">
    <property type="entry name" value="REC_OmpR_VirG"/>
    <property type="match status" value="1"/>
</dbReference>
<dbReference type="Gene3D" id="1.10.10.10">
    <property type="entry name" value="Winged helix-like DNA-binding domain superfamily/Winged helix DNA-binding domain"/>
    <property type="match status" value="1"/>
</dbReference>
<dbReference type="GO" id="GO:0000156">
    <property type="term" value="F:phosphorelay response regulator activity"/>
    <property type="evidence" value="ECO:0007669"/>
    <property type="project" value="TreeGrafter"/>
</dbReference>
<dbReference type="AlphaFoldDB" id="A0AAE7TGL1"/>
<evidence type="ECO:0000256" key="7">
    <source>
        <dbReference type="ARBA" id="ARBA00023159"/>
    </source>
</evidence>
<dbReference type="SUPFAM" id="SSF46894">
    <property type="entry name" value="C-terminal effector domain of the bipartite response regulators"/>
    <property type="match status" value="1"/>
</dbReference>
<dbReference type="Proteomes" id="UP000594015">
    <property type="component" value="Chromosome"/>
</dbReference>
<accession>A0AAE7TGL1</accession>
<dbReference type="InterPro" id="IPR001789">
    <property type="entry name" value="Sig_transdc_resp-reg_receiver"/>
</dbReference>
<dbReference type="InterPro" id="IPR036388">
    <property type="entry name" value="WH-like_DNA-bd_sf"/>
</dbReference>
<protein>
    <recommendedName>
        <fullName evidence="9">Regulatory protein VirG</fullName>
    </recommendedName>
</protein>
<proteinExistence type="predicted"/>
<keyword evidence="3 10" id="KW-0597">Phosphoprotein</keyword>
<feature type="domain" description="Response regulatory" evidence="12">
    <location>
        <begin position="48"/>
        <end position="162"/>
    </location>
</feature>
<evidence type="ECO:0000256" key="10">
    <source>
        <dbReference type="PROSITE-ProRule" id="PRU00169"/>
    </source>
</evidence>
<dbReference type="GO" id="GO:0006355">
    <property type="term" value="P:regulation of DNA-templated transcription"/>
    <property type="evidence" value="ECO:0007669"/>
    <property type="project" value="InterPro"/>
</dbReference>
<dbReference type="Pfam" id="PF00072">
    <property type="entry name" value="Response_reg"/>
    <property type="match status" value="1"/>
</dbReference>
<evidence type="ECO:0000256" key="1">
    <source>
        <dbReference type="ARBA" id="ARBA00004496"/>
    </source>
</evidence>
<dbReference type="PROSITE" id="PS51755">
    <property type="entry name" value="OMPR_PHOB"/>
    <property type="match status" value="1"/>
</dbReference>